<dbReference type="PANTHER" id="PTHR24198">
    <property type="entry name" value="ANKYRIN REPEAT AND PROTEIN KINASE DOMAIN-CONTAINING PROTEIN"/>
    <property type="match status" value="1"/>
</dbReference>
<dbReference type="STRING" id="342668.A0A1B8GQ48"/>
<keyword evidence="1" id="KW-0677">Repeat</keyword>
<name>A0A1B8GQ48_9PEZI</name>
<dbReference type="PANTHER" id="PTHR24198:SF194">
    <property type="entry name" value="INVERSIN-A"/>
    <property type="match status" value="1"/>
</dbReference>
<feature type="repeat" description="ANK" evidence="3">
    <location>
        <begin position="1082"/>
        <end position="1114"/>
    </location>
</feature>
<dbReference type="Gene3D" id="1.25.40.20">
    <property type="entry name" value="Ankyrin repeat-containing domain"/>
    <property type="match status" value="4"/>
</dbReference>
<feature type="domain" description="Clr5" evidence="4">
    <location>
        <begin position="13"/>
        <end position="41"/>
    </location>
</feature>
<feature type="repeat" description="ANK" evidence="3">
    <location>
        <begin position="290"/>
        <end position="322"/>
    </location>
</feature>
<dbReference type="Pfam" id="PF00023">
    <property type="entry name" value="Ank"/>
    <property type="match status" value="1"/>
</dbReference>
<reference evidence="6" key="2">
    <citation type="journal article" date="2018" name="Nat. Commun.">
        <title>Extreme sensitivity to ultraviolet light in the fungal pathogen causing white-nose syndrome of bats.</title>
        <authorList>
            <person name="Palmer J.M."/>
            <person name="Drees K.P."/>
            <person name="Foster J.T."/>
            <person name="Lindner D.L."/>
        </authorList>
    </citation>
    <scope>NUCLEOTIDE SEQUENCE [LARGE SCALE GENOMIC DNA]</scope>
    <source>
        <strain evidence="6">UAMH 10579</strain>
    </source>
</reference>
<sequence length="1214" mass="134176">MIKGHKLEGPGGVIKIMETQHEFKKSKAQYEKQLKDWGFKKNRTKRDWEIMNRKIQLRKRAGKESGVYLDGQLMPLEKLRKETARQGYMTAIEQARVAFEAPPQTPPGFDIRTPLAQPFFRLAFENLAIFQFQKFARPIYAGAIAPFSASMSPFTMMFQSPRRKTDSGILPILDSLLPLSAFLEEPRAAGFAIQRAEDISHDKLLNLATFIASNNFPGVTNGGKLREWLIKTHSTTSVLEALSSMKGPTAEALLENLFRFAIEDEDISTIKYLLQAGVNPNGHKCQDDYDDFTPLQFAIIRGNNEMALELIKAGSTIDEPNTGWKSSALVFAIIGDEIRNNGYSSSDDDRIEECEDGDNKEYDAEDSQYSVDNQAATHKPSDDRLFNLGSSLLRAGAAINISIEFVKAPFEEDFEYDTPLSAASRHRKKDIVDLLIQNGADAVPPTDKWGPFLLHDCIYSRDRMKKYLLSSTIRPLEYQFRVSRDTKGQDAVVGVLSSLIKAGANVHEEFNAESMYGLPPGYSGPESYTIFDLGVLSGSIEVVNILISAGAQITLLSVEYGIQFQSLHVLNHLILAGASVPTIATLPATDHQAHLMETYNIWIKEVALLKAIHLGHVSTIEYLFNDGTFSFDGILLYKSTELTKAIESCCSGGHVRALRFILQHSLVPLSPWFGDSLYLAISKRQDEVIDTLLSAFANVNTMGPEGQTPLFAAIMTRNKKILERLMGMGAKLNPRVPSATSCSGVHDLSGNALIAAIRQGDSDVVKYLLDWGADTEAFGVDHLHDSVHRIERETYGITGLFLLHHPCYCIRPITAALVANNSDLVYDLIRRGVKINNPLDGYSPNTRSRMTPLAAAILIRDPEMVNLIIREGANLDDPMAIKVAIKDQELHWARTILFSHLRDTKSESMLSFALAQTLKLHSSASFDIVRMLLNFGADPNTLLDYGVDLKRRLYTDFWAKESAIDRAAEMNNGLQLLKILLEAGAKADTDVLFGAQYSPVQSAVKRNDKAAARVLLDYGSNPNSVSIGGKYKSDDYRMPLQIAVHNGDVEMIRILLRYKANANGTFIDDEETNSDICVEYHIPRTPLQEASLDGSKEIIDLLLEHGADVNSPPTTGSGATALQYAAMQGFLGIAHLLLEHEADVNAAAAETDGRTALEGAAEHGRLDMVQLLLNAGANVFGDGQAQYENAIRRASGNGHHAIRRMLEKGHSDRE</sequence>
<dbReference type="EMBL" id="KV460219">
    <property type="protein sequence ID" value="OBT97930.2"/>
    <property type="molecule type" value="Genomic_DNA"/>
</dbReference>
<evidence type="ECO:0000256" key="2">
    <source>
        <dbReference type="ARBA" id="ARBA00023043"/>
    </source>
</evidence>
<dbReference type="SMART" id="SM00248">
    <property type="entry name" value="ANK"/>
    <property type="match status" value="18"/>
</dbReference>
<evidence type="ECO:0000256" key="1">
    <source>
        <dbReference type="ARBA" id="ARBA00022737"/>
    </source>
</evidence>
<dbReference type="InterPro" id="IPR036770">
    <property type="entry name" value="Ankyrin_rpt-contain_sf"/>
</dbReference>
<dbReference type="PROSITE" id="PS50297">
    <property type="entry name" value="ANK_REP_REGION"/>
    <property type="match status" value="6"/>
</dbReference>
<protein>
    <recommendedName>
        <fullName evidence="4">Clr5 domain-containing protein</fullName>
    </recommendedName>
</protein>
<dbReference type="Pfam" id="PF14420">
    <property type="entry name" value="Clr5"/>
    <property type="match status" value="1"/>
</dbReference>
<accession>A0A1B8GQ48</accession>
<evidence type="ECO:0000313" key="5">
    <source>
        <dbReference type="EMBL" id="OBT97930.2"/>
    </source>
</evidence>
<evidence type="ECO:0000259" key="4">
    <source>
        <dbReference type="Pfam" id="PF14420"/>
    </source>
</evidence>
<feature type="repeat" description="ANK" evidence="3">
    <location>
        <begin position="1152"/>
        <end position="1179"/>
    </location>
</feature>
<dbReference type="SUPFAM" id="SSF48403">
    <property type="entry name" value="Ankyrin repeat"/>
    <property type="match status" value="3"/>
</dbReference>
<feature type="repeat" description="ANK" evidence="3">
    <location>
        <begin position="1035"/>
        <end position="1063"/>
    </location>
</feature>
<evidence type="ECO:0000256" key="3">
    <source>
        <dbReference type="PROSITE-ProRule" id="PRU00023"/>
    </source>
</evidence>
<dbReference type="RefSeq" id="XP_018131663.2">
    <property type="nucleotide sequence ID" value="XM_018273428.2"/>
</dbReference>
<dbReference type="Pfam" id="PF12796">
    <property type="entry name" value="Ank_2"/>
    <property type="match status" value="3"/>
</dbReference>
<dbReference type="GeneID" id="28837335"/>
<keyword evidence="6" id="KW-1185">Reference proteome</keyword>
<dbReference type="InterPro" id="IPR025676">
    <property type="entry name" value="Clr5_dom"/>
</dbReference>
<evidence type="ECO:0000313" key="6">
    <source>
        <dbReference type="Proteomes" id="UP000091956"/>
    </source>
</evidence>
<dbReference type="Proteomes" id="UP000091956">
    <property type="component" value="Unassembled WGS sequence"/>
</dbReference>
<feature type="repeat" description="ANK" evidence="3">
    <location>
        <begin position="705"/>
        <end position="737"/>
    </location>
</feature>
<gene>
    <name evidence="5" type="ORF">VE01_03949</name>
</gene>
<organism evidence="5 6">
    <name type="scientific">Pseudogymnoascus verrucosus</name>
    <dbReference type="NCBI Taxonomy" id="342668"/>
    <lineage>
        <taxon>Eukaryota</taxon>
        <taxon>Fungi</taxon>
        <taxon>Dikarya</taxon>
        <taxon>Ascomycota</taxon>
        <taxon>Pezizomycotina</taxon>
        <taxon>Leotiomycetes</taxon>
        <taxon>Thelebolales</taxon>
        <taxon>Thelebolaceae</taxon>
        <taxon>Pseudogymnoascus</taxon>
    </lineage>
</organism>
<feature type="repeat" description="ANK" evidence="3">
    <location>
        <begin position="415"/>
        <end position="441"/>
    </location>
</feature>
<dbReference type="AlphaFoldDB" id="A0A1B8GQ48"/>
<dbReference type="PROSITE" id="PS50088">
    <property type="entry name" value="ANK_REPEAT"/>
    <property type="match status" value="7"/>
</dbReference>
<keyword evidence="2 3" id="KW-0040">ANK repeat</keyword>
<feature type="repeat" description="ANK" evidence="3">
    <location>
        <begin position="1117"/>
        <end position="1149"/>
    </location>
</feature>
<dbReference type="InterPro" id="IPR002110">
    <property type="entry name" value="Ankyrin_rpt"/>
</dbReference>
<reference evidence="5 6" key="1">
    <citation type="submission" date="2016-03" db="EMBL/GenBank/DDBJ databases">
        <title>Comparative genomics of Pseudogymnoascus destructans, the fungus causing white-nose syndrome of bats.</title>
        <authorList>
            <person name="Palmer J.M."/>
            <person name="Drees K.P."/>
            <person name="Foster J.T."/>
            <person name="Lindner D.L."/>
        </authorList>
    </citation>
    <scope>NUCLEOTIDE SEQUENCE [LARGE SCALE GENOMIC DNA]</scope>
    <source>
        <strain evidence="5 6">UAMH 10579</strain>
    </source>
</reference>
<proteinExistence type="predicted"/>